<dbReference type="InterPro" id="IPR035952">
    <property type="entry name" value="Rhomboid-like_sf"/>
</dbReference>
<reference evidence="7 8" key="1">
    <citation type="submission" date="2019-05" db="EMBL/GenBank/DDBJ databases">
        <authorList>
            <consortium name="Pathogen Informatics"/>
        </authorList>
    </citation>
    <scope>NUCLEOTIDE SEQUENCE [LARGE SCALE GENOMIC DNA]</scope>
    <source>
        <strain evidence="7 8">NCTC503</strain>
    </source>
</reference>
<evidence type="ECO:0000313" key="8">
    <source>
        <dbReference type="Proteomes" id="UP000308489"/>
    </source>
</evidence>
<dbReference type="GO" id="GO:0016020">
    <property type="term" value="C:membrane"/>
    <property type="evidence" value="ECO:0007669"/>
    <property type="project" value="UniProtKB-SubCell"/>
</dbReference>
<accession>A0A4U9R0R2</accession>
<dbReference type="RefSeq" id="WP_138209342.1">
    <property type="nucleotide sequence ID" value="NZ_CBCSDB010000002.1"/>
</dbReference>
<feature type="transmembrane region" description="Helical" evidence="5">
    <location>
        <begin position="119"/>
        <end position="137"/>
    </location>
</feature>
<feature type="domain" description="Peptidase S54 rhomboid" evidence="6">
    <location>
        <begin position="55"/>
        <end position="189"/>
    </location>
</feature>
<feature type="transmembrane region" description="Helical" evidence="5">
    <location>
        <begin position="12"/>
        <end position="33"/>
    </location>
</feature>
<feature type="transmembrane region" description="Helical" evidence="5">
    <location>
        <begin position="95"/>
        <end position="113"/>
    </location>
</feature>
<gene>
    <name evidence="7" type="ORF">NCTC503_00566</name>
</gene>
<keyword evidence="3 5" id="KW-1133">Transmembrane helix</keyword>
<organism evidence="7 8">
    <name type="scientific">Hathewaya histolytica</name>
    <name type="common">Clostridium histolyticum</name>
    <dbReference type="NCBI Taxonomy" id="1498"/>
    <lineage>
        <taxon>Bacteria</taxon>
        <taxon>Bacillati</taxon>
        <taxon>Bacillota</taxon>
        <taxon>Clostridia</taxon>
        <taxon>Eubacteriales</taxon>
        <taxon>Clostridiaceae</taxon>
        <taxon>Hathewaya</taxon>
    </lineage>
</organism>
<name>A0A4U9R0R2_HATHI</name>
<comment type="subcellular location">
    <subcellularLocation>
        <location evidence="1">Membrane</location>
        <topology evidence="1">Multi-pass membrane protein</topology>
    </subcellularLocation>
</comment>
<dbReference type="Gene3D" id="1.20.1540.10">
    <property type="entry name" value="Rhomboid-like"/>
    <property type="match status" value="1"/>
</dbReference>
<feature type="transmembrane region" description="Helical" evidence="5">
    <location>
        <begin position="144"/>
        <end position="162"/>
    </location>
</feature>
<evidence type="ECO:0000256" key="3">
    <source>
        <dbReference type="ARBA" id="ARBA00022989"/>
    </source>
</evidence>
<evidence type="ECO:0000256" key="5">
    <source>
        <dbReference type="SAM" id="Phobius"/>
    </source>
</evidence>
<evidence type="ECO:0000256" key="1">
    <source>
        <dbReference type="ARBA" id="ARBA00004141"/>
    </source>
</evidence>
<dbReference type="GO" id="GO:0004252">
    <property type="term" value="F:serine-type endopeptidase activity"/>
    <property type="evidence" value="ECO:0007669"/>
    <property type="project" value="InterPro"/>
</dbReference>
<keyword evidence="8" id="KW-1185">Reference proteome</keyword>
<dbReference type="AlphaFoldDB" id="A0A4U9R0R2"/>
<dbReference type="InterPro" id="IPR022764">
    <property type="entry name" value="Peptidase_S54_rhomboid_dom"/>
</dbReference>
<proteinExistence type="predicted"/>
<dbReference type="PANTHER" id="PTHR43066">
    <property type="entry name" value="RHOMBOID-RELATED PROTEIN"/>
    <property type="match status" value="1"/>
</dbReference>
<dbReference type="Pfam" id="PF01694">
    <property type="entry name" value="Rhomboid"/>
    <property type="match status" value="1"/>
</dbReference>
<sequence>MNLNDIKSKIHYNSPVVLTFTLISLLVYILGWITKGFTTYFAFTNYRTSLLDPMQYFRFFSHVLGHANWGHFAANFTIILLIGPMVEEKYGSKPLFNMIVITAFVTGVLNTFIFSTGLLGASGIAFMFILLGSFSNVHEGKVPVTFLIILVVFLGREVLNSILTKNNISQFAHIIGGIAGSYFGYFFSKNKALK</sequence>
<protein>
    <submittedName>
        <fullName evidence="7">Peptidase S9 prolyl oligopeptidase active site domain-containing protein</fullName>
    </submittedName>
</protein>
<feature type="transmembrane region" description="Helical" evidence="5">
    <location>
        <begin position="168"/>
        <end position="187"/>
    </location>
</feature>
<dbReference type="OrthoDB" id="5419261at2"/>
<evidence type="ECO:0000256" key="4">
    <source>
        <dbReference type="ARBA" id="ARBA00023136"/>
    </source>
</evidence>
<evidence type="ECO:0000313" key="7">
    <source>
        <dbReference type="EMBL" id="VTQ84559.1"/>
    </source>
</evidence>
<keyword evidence="4 5" id="KW-0472">Membrane</keyword>
<evidence type="ECO:0000259" key="6">
    <source>
        <dbReference type="Pfam" id="PF01694"/>
    </source>
</evidence>
<feature type="transmembrane region" description="Helical" evidence="5">
    <location>
        <begin position="59"/>
        <end position="83"/>
    </location>
</feature>
<dbReference type="SUPFAM" id="SSF144091">
    <property type="entry name" value="Rhomboid-like"/>
    <property type="match status" value="1"/>
</dbReference>
<dbReference type="EMBL" id="LR590481">
    <property type="protein sequence ID" value="VTQ84559.1"/>
    <property type="molecule type" value="Genomic_DNA"/>
</dbReference>
<keyword evidence="2 5" id="KW-0812">Transmembrane</keyword>
<dbReference type="Proteomes" id="UP000308489">
    <property type="component" value="Chromosome 1"/>
</dbReference>
<evidence type="ECO:0000256" key="2">
    <source>
        <dbReference type="ARBA" id="ARBA00022692"/>
    </source>
</evidence>
<dbReference type="KEGG" id="hhw:NCTC503_00566"/>